<dbReference type="PANTHER" id="PTHR33463">
    <property type="entry name" value="NB-ARC DOMAIN-CONTAINING PROTEIN-RELATED"/>
    <property type="match status" value="1"/>
</dbReference>
<dbReference type="SUPFAM" id="SSF52058">
    <property type="entry name" value="L domain-like"/>
    <property type="match status" value="1"/>
</dbReference>
<feature type="domain" description="Disease resistance protein At4g27190-like leucine-rich repeats" evidence="2">
    <location>
        <begin position="3"/>
        <end position="111"/>
    </location>
</feature>
<dbReference type="AlphaFoldDB" id="A0A059BB23"/>
<feature type="domain" description="Disease resistance protein At4g27190-like leucine-rich repeats" evidence="2">
    <location>
        <begin position="159"/>
        <end position="306"/>
    </location>
</feature>
<reference evidence="3" key="1">
    <citation type="submission" date="2013-07" db="EMBL/GenBank/DDBJ databases">
        <title>The genome of Eucalyptus grandis.</title>
        <authorList>
            <person name="Schmutz J."/>
            <person name="Hayes R."/>
            <person name="Myburg A."/>
            <person name="Tuskan G."/>
            <person name="Grattapaglia D."/>
            <person name="Rokhsar D.S."/>
        </authorList>
    </citation>
    <scope>NUCLEOTIDE SEQUENCE</scope>
    <source>
        <tissue evidence="3">Leaf extractions</tissue>
    </source>
</reference>
<dbReference type="PANTHER" id="PTHR33463:SF145">
    <property type="entry name" value="NB-ARC DOMAIN-CONTAINING PROTEIN"/>
    <property type="match status" value="1"/>
</dbReference>
<dbReference type="EMBL" id="KK198759">
    <property type="protein sequence ID" value="KCW63239.1"/>
    <property type="molecule type" value="Genomic_DNA"/>
</dbReference>
<dbReference type="Gramene" id="KCW63239">
    <property type="protein sequence ID" value="KCW63239"/>
    <property type="gene ID" value="EUGRSUZ_G00860"/>
</dbReference>
<sequence length="388" mass="44098">MGNIEMIWDNQVYFTHLKTLDVSHCNQLTKIFTPTIVGNLVKLAKLRISNCKMLTQVINNEGVKEGHAVVFNQLKSMELDGLAWLRCFSLGGYGLIFPLLEDVIVTRCFNMEFFSKGPIQAPKLEKVHVSLATWFWKGNLNFTIQNMYEEMVAFPSLETLYIMALDNIEMIWDSQVAADSFHNIKSLHVHGCNKLVNIVPFCTPGPFGSLDNLVVEECGLLKVVFKLQPSNPLEGHLVACFQLKKLKLFGLPKLKCVWDKELHCQVNFQCLCSISVSRCQSLTSLIPAIIARDLTQLEELTIDECGIVELIEKNGLVPKNVFPKLTSLKLKHLTKLKCIYTRTHALHWSTLKTLEVDGCNKVEIFASKPENEMPLHKWPLFLIEKVRP</sequence>
<keyword evidence="1" id="KW-0611">Plant defense</keyword>
<gene>
    <name evidence="3" type="ORF">EUGRSUZ_G00860</name>
</gene>
<name>A0A059BB23_EUCGR</name>
<evidence type="ECO:0000313" key="3">
    <source>
        <dbReference type="EMBL" id="KCW63239.1"/>
    </source>
</evidence>
<dbReference type="InterPro" id="IPR050905">
    <property type="entry name" value="Plant_NBS-LRR"/>
</dbReference>
<protein>
    <recommendedName>
        <fullName evidence="2">Disease resistance protein At4g27190-like leucine-rich repeats domain-containing protein</fullName>
    </recommendedName>
</protein>
<dbReference type="InParanoid" id="A0A059BB23"/>
<dbReference type="Gene3D" id="3.80.10.10">
    <property type="entry name" value="Ribonuclease Inhibitor"/>
    <property type="match status" value="2"/>
</dbReference>
<evidence type="ECO:0000259" key="2">
    <source>
        <dbReference type="Pfam" id="PF23247"/>
    </source>
</evidence>
<proteinExistence type="predicted"/>
<dbReference type="Pfam" id="PF23247">
    <property type="entry name" value="LRR_RPS2"/>
    <property type="match status" value="2"/>
</dbReference>
<organism evidence="3">
    <name type="scientific">Eucalyptus grandis</name>
    <name type="common">Flooded gum</name>
    <dbReference type="NCBI Taxonomy" id="71139"/>
    <lineage>
        <taxon>Eukaryota</taxon>
        <taxon>Viridiplantae</taxon>
        <taxon>Streptophyta</taxon>
        <taxon>Embryophyta</taxon>
        <taxon>Tracheophyta</taxon>
        <taxon>Spermatophyta</taxon>
        <taxon>Magnoliopsida</taxon>
        <taxon>eudicotyledons</taxon>
        <taxon>Gunneridae</taxon>
        <taxon>Pentapetalae</taxon>
        <taxon>rosids</taxon>
        <taxon>malvids</taxon>
        <taxon>Myrtales</taxon>
        <taxon>Myrtaceae</taxon>
        <taxon>Myrtoideae</taxon>
        <taxon>Eucalypteae</taxon>
        <taxon>Eucalyptus</taxon>
    </lineage>
</organism>
<accession>A0A059BB23</accession>
<dbReference type="InterPro" id="IPR057135">
    <property type="entry name" value="At4g27190-like_LRR"/>
</dbReference>
<evidence type="ECO:0000256" key="1">
    <source>
        <dbReference type="ARBA" id="ARBA00022821"/>
    </source>
</evidence>
<dbReference type="InterPro" id="IPR032675">
    <property type="entry name" value="LRR_dom_sf"/>
</dbReference>
<dbReference type="OMA" id="SKPENEM"/>